<dbReference type="AlphaFoldDB" id="A0A0L7LTK6"/>
<dbReference type="Pfam" id="PF00498">
    <property type="entry name" value="FHA"/>
    <property type="match status" value="1"/>
</dbReference>
<reference evidence="3 4" key="1">
    <citation type="journal article" date="2015" name="Genome Biol. Evol.">
        <title>The genome of winter moth (Operophtera brumata) provides a genomic perspective on sexual dimorphism and phenology.</title>
        <authorList>
            <person name="Derks M.F."/>
            <person name="Smit S."/>
            <person name="Salis L."/>
            <person name="Schijlen E."/>
            <person name="Bossers A."/>
            <person name="Mateman C."/>
            <person name="Pijl A.S."/>
            <person name="de Ridder D."/>
            <person name="Groenen M.A."/>
            <person name="Visser M.E."/>
            <person name="Megens H.J."/>
        </authorList>
    </citation>
    <scope>NUCLEOTIDE SEQUENCE [LARGE SCALE GENOMIC DNA]</scope>
    <source>
        <strain evidence="3">WM2013NL</strain>
        <tissue evidence="3">Head and thorax</tissue>
    </source>
</reference>
<accession>A0A0L7LTK6</accession>
<evidence type="ECO:0000259" key="2">
    <source>
        <dbReference type="PROSITE" id="PS50006"/>
    </source>
</evidence>
<comment type="caution">
    <text evidence="3">The sequence shown here is derived from an EMBL/GenBank/DDBJ whole genome shotgun (WGS) entry which is preliminary data.</text>
</comment>
<proteinExistence type="predicted"/>
<gene>
    <name evidence="3" type="ORF">OBRU01_02248</name>
</gene>
<feature type="coiled-coil region" evidence="1">
    <location>
        <begin position="188"/>
        <end position="459"/>
    </location>
</feature>
<dbReference type="SUPFAM" id="SSF49879">
    <property type="entry name" value="SMAD/FHA domain"/>
    <property type="match status" value="1"/>
</dbReference>
<evidence type="ECO:0000256" key="1">
    <source>
        <dbReference type="SAM" id="Coils"/>
    </source>
</evidence>
<dbReference type="Proteomes" id="UP000037510">
    <property type="component" value="Unassembled WGS sequence"/>
</dbReference>
<evidence type="ECO:0000313" key="4">
    <source>
        <dbReference type="Proteomes" id="UP000037510"/>
    </source>
</evidence>
<evidence type="ECO:0000313" key="3">
    <source>
        <dbReference type="EMBL" id="KOB78571.1"/>
    </source>
</evidence>
<sequence>MNPPGNSLAFFESTKVSFVYIKELYLFVLSKKYAFTLVGSSFRKKIEVLDMEENENTPVLISSKPLSSEFAKAQKIALTSGDFTLGRSLKNSVCIPFLSISRNHCTFKKTSDNEWYVEDNSSLGIKINNERLGQGSKRKLEHEDLISLEPSDEFIYKFILPHDNLFEIPRKRMRLDKPIDSTIIDKFEASQKCEIQHIEDKIQNAKQMQTTSIILKKQLQEDMNRKIKQLENEFSVQIENLKGEKNEVEKQKASLIEERDAQLTNVKDEMEGKIAELMEQIEKHNETESELLNENGLLKDKLLKEREDFLAELNRESSSKQDMLDKLEAKIRDQEEVRLKERQELEDTLRRETEQLRLAKEKELKALEELKRQREIELQQELSHIKQNLAEQVELTEQQKVQAELVHKLQMEHMDKLKAEEKVKIEQFLKEREEIQKELTKAQIDVEKSKEEIQETLNEFGDLMESELQCSVCAELFVEATTLNCSHTFYSFIEKMVQSLTDEMKTKRQEMLRSRADYPDLLVRLPGLVSKINRTCK</sequence>
<dbReference type="InterPro" id="IPR013083">
    <property type="entry name" value="Znf_RING/FYVE/PHD"/>
</dbReference>
<dbReference type="PROSITE" id="PS50006">
    <property type="entry name" value="FHA_DOMAIN"/>
    <property type="match status" value="1"/>
</dbReference>
<dbReference type="SUPFAM" id="SSF57850">
    <property type="entry name" value="RING/U-box"/>
    <property type="match status" value="1"/>
</dbReference>
<dbReference type="EMBL" id="JTDY01000153">
    <property type="protein sequence ID" value="KOB78571.1"/>
    <property type="molecule type" value="Genomic_DNA"/>
</dbReference>
<name>A0A0L7LTK6_OPEBR</name>
<dbReference type="Gene3D" id="3.30.40.10">
    <property type="entry name" value="Zinc/RING finger domain, C3HC4 (zinc finger)"/>
    <property type="match status" value="1"/>
</dbReference>
<organism evidence="3 4">
    <name type="scientific">Operophtera brumata</name>
    <name type="common">Winter moth</name>
    <name type="synonym">Phalaena brumata</name>
    <dbReference type="NCBI Taxonomy" id="104452"/>
    <lineage>
        <taxon>Eukaryota</taxon>
        <taxon>Metazoa</taxon>
        <taxon>Ecdysozoa</taxon>
        <taxon>Arthropoda</taxon>
        <taxon>Hexapoda</taxon>
        <taxon>Insecta</taxon>
        <taxon>Pterygota</taxon>
        <taxon>Neoptera</taxon>
        <taxon>Endopterygota</taxon>
        <taxon>Lepidoptera</taxon>
        <taxon>Glossata</taxon>
        <taxon>Ditrysia</taxon>
        <taxon>Geometroidea</taxon>
        <taxon>Geometridae</taxon>
        <taxon>Larentiinae</taxon>
        <taxon>Operophtera</taxon>
    </lineage>
</organism>
<keyword evidence="1" id="KW-0175">Coiled coil</keyword>
<keyword evidence="4" id="KW-1185">Reference proteome</keyword>
<dbReference type="InterPro" id="IPR008984">
    <property type="entry name" value="SMAD_FHA_dom_sf"/>
</dbReference>
<dbReference type="Gene3D" id="2.60.200.20">
    <property type="match status" value="1"/>
</dbReference>
<dbReference type="SMART" id="SM00240">
    <property type="entry name" value="FHA"/>
    <property type="match status" value="1"/>
</dbReference>
<feature type="domain" description="FHA" evidence="2">
    <location>
        <begin position="83"/>
        <end position="132"/>
    </location>
</feature>
<dbReference type="InterPro" id="IPR000253">
    <property type="entry name" value="FHA_dom"/>
</dbReference>
<dbReference type="STRING" id="104452.A0A0L7LTK6"/>
<protein>
    <submittedName>
        <fullName evidence="3">Putative ring finger protein 8-like protein</fullName>
    </submittedName>
</protein>